<evidence type="ECO:0000313" key="7">
    <source>
        <dbReference type="Proteomes" id="UP000053354"/>
    </source>
</evidence>
<dbReference type="Pfam" id="PF04073">
    <property type="entry name" value="tRNA_edit"/>
    <property type="match status" value="1"/>
</dbReference>
<sequence length="163" mass="17679">MAKKIAKTNAARILDKEKIPYELLYYTIEDGKVDGVSVAGKIGYPPERVYKTLVASGASKQAYVFVIPVAEELDLKKAAKAASEKKMEMVSVKEILSLTGYVRGGCSPVGMKKPFPTFVSIEAERLSELIVSAGKIGMQLKLAPSELLFVTKGQFAELTTTSQ</sequence>
<evidence type="ECO:0000256" key="1">
    <source>
        <dbReference type="ARBA" id="ARBA00009798"/>
    </source>
</evidence>
<dbReference type="PANTHER" id="PTHR30411:SF0">
    <property type="entry name" value="CYS-TRNA(PRO)_CYS-TRNA(CYS) DEACYLASE YBAK"/>
    <property type="match status" value="1"/>
</dbReference>
<evidence type="ECO:0000259" key="5">
    <source>
        <dbReference type="Pfam" id="PF04073"/>
    </source>
</evidence>
<dbReference type="EMBL" id="CP016540">
    <property type="protein sequence ID" value="ANU27399.1"/>
    <property type="molecule type" value="Genomic_DNA"/>
</dbReference>
<accession>A0A1B1S2L5</accession>
<comment type="similarity">
    <text evidence="1 4">Belongs to the prolyl-tRNA editing family. YbaK/EbsC subfamily.</text>
</comment>
<name>A0A1B1S2L5_9BACL</name>
<dbReference type="RefSeq" id="WP_049692993.1">
    <property type="nucleotide sequence ID" value="NZ_CP016540.2"/>
</dbReference>
<dbReference type="InterPro" id="IPR007214">
    <property type="entry name" value="YbaK/aa-tRNA-synth-assoc-dom"/>
</dbReference>
<dbReference type="SUPFAM" id="SSF55826">
    <property type="entry name" value="YbaK/ProRS associated domain"/>
    <property type="match status" value="1"/>
</dbReference>
<dbReference type="OrthoDB" id="9809296at2"/>
<dbReference type="GO" id="GO:0016829">
    <property type="term" value="F:lyase activity"/>
    <property type="evidence" value="ECO:0007669"/>
    <property type="project" value="UniProtKB-KW"/>
</dbReference>
<keyword evidence="7" id="KW-1185">Reference proteome</keyword>
<evidence type="ECO:0000313" key="6">
    <source>
        <dbReference type="EMBL" id="ANU27399.1"/>
    </source>
</evidence>
<feature type="domain" description="YbaK/aminoacyl-tRNA synthetase-associated" evidence="5">
    <location>
        <begin position="38"/>
        <end position="148"/>
    </location>
</feature>
<evidence type="ECO:0000256" key="4">
    <source>
        <dbReference type="PIRNR" id="PIRNR006181"/>
    </source>
</evidence>
<gene>
    <name evidence="6" type="ORF">I858_010400</name>
</gene>
<dbReference type="Proteomes" id="UP000053354">
    <property type="component" value="Chromosome"/>
</dbReference>
<dbReference type="GO" id="GO:0002161">
    <property type="term" value="F:aminoacyl-tRNA deacylase activity"/>
    <property type="evidence" value="ECO:0007669"/>
    <property type="project" value="InterPro"/>
</dbReference>
<dbReference type="GO" id="GO:0006412">
    <property type="term" value="P:translation"/>
    <property type="evidence" value="ECO:0007669"/>
    <property type="project" value="UniProtKB-KW"/>
</dbReference>
<evidence type="ECO:0000256" key="2">
    <source>
        <dbReference type="ARBA" id="ARBA00022917"/>
    </source>
</evidence>
<dbReference type="InterPro" id="IPR036754">
    <property type="entry name" value="YbaK/aa-tRNA-synt-asso_dom_sf"/>
</dbReference>
<evidence type="ECO:0000256" key="3">
    <source>
        <dbReference type="ARBA" id="ARBA00023239"/>
    </source>
</evidence>
<proteinExistence type="inferred from homology"/>
<dbReference type="InterPro" id="IPR004369">
    <property type="entry name" value="Prolyl-tRNA_editing_YbaK/EbsC"/>
</dbReference>
<dbReference type="Gene3D" id="3.90.960.10">
    <property type="entry name" value="YbaK/aminoacyl-tRNA synthetase-associated domain"/>
    <property type="match status" value="1"/>
</dbReference>
<keyword evidence="2 4" id="KW-0648">Protein biosynthesis</keyword>
<organism evidence="6 7">
    <name type="scientific">Planococcus versutus</name>
    <dbReference type="NCBI Taxonomy" id="1302659"/>
    <lineage>
        <taxon>Bacteria</taxon>
        <taxon>Bacillati</taxon>
        <taxon>Bacillota</taxon>
        <taxon>Bacilli</taxon>
        <taxon>Bacillales</taxon>
        <taxon>Caryophanaceae</taxon>
        <taxon>Planococcus</taxon>
    </lineage>
</organism>
<dbReference type="STRING" id="1302659.I858_010400"/>
<reference evidence="6" key="1">
    <citation type="submission" date="2016-10" db="EMBL/GenBank/DDBJ databases">
        <authorList>
            <person name="See-Too W.S."/>
        </authorList>
    </citation>
    <scope>NUCLEOTIDE SEQUENCE</scope>
    <source>
        <strain evidence="6">L10.15</strain>
    </source>
</reference>
<protein>
    <recommendedName>
        <fullName evidence="4">Cys-tRNA(Pro)/Cys-tRNA(Cys) deacylase</fullName>
        <ecNumber evidence="4">4.2.-.-</ecNumber>
    </recommendedName>
</protein>
<dbReference type="PIRSF" id="PIRSF006181">
    <property type="entry name" value="EbsC_YbaK"/>
    <property type="match status" value="1"/>
</dbReference>
<dbReference type="NCBIfam" id="TIGR00011">
    <property type="entry name" value="YbaK_EbsC"/>
    <property type="match status" value="1"/>
</dbReference>
<keyword evidence="3 4" id="KW-0456">Lyase</keyword>
<dbReference type="EC" id="4.2.-.-" evidence="4"/>
<dbReference type="CDD" id="cd00002">
    <property type="entry name" value="YbaK_deacylase"/>
    <property type="match status" value="1"/>
</dbReference>
<dbReference type="PANTHER" id="PTHR30411">
    <property type="entry name" value="CYTOPLASMIC PROTEIN"/>
    <property type="match status" value="1"/>
</dbReference>
<dbReference type="AlphaFoldDB" id="A0A1B1S2L5"/>
<dbReference type="KEGG" id="pll:I858_010400"/>